<dbReference type="PANTHER" id="PTHR43581">
    <property type="entry name" value="ATP/GTP PHOSPHATASE"/>
    <property type="match status" value="1"/>
</dbReference>
<sequence length="290" mass="34087">MEENKEEHFIKNIEIKNFKCFEDFKAEGFGRVNLIGGKNNVGKTAFMEACYINNSKKNLNHMIRIRYVSDILLDLWSEIGKKFINNFIKEEIENYDNNQIKTNVDDLKVNIVFKSSNKASKSEYDNLYSLIIDNELEDKVDHYLQEFDSSIEKFRIKKSKPYCQKNGEFYSLNEFGDGLGKFLYFIMFFLVNEKSIVLIDELENGIHYTNLDKLWKIILSISKQQNVQVFATTHSKECIESYARVAKKLEDEEIGFIELGRNKKNKLDSVVMDSEMFQRFVKLGNEVRGW</sequence>
<protein>
    <recommendedName>
        <fullName evidence="1">ATPase AAA-type core domain-containing protein</fullName>
    </recommendedName>
</protein>
<accession>A0A6S6TJG9</accession>
<reference evidence="2" key="1">
    <citation type="submission" date="2020-01" db="EMBL/GenBank/DDBJ databases">
        <authorList>
            <person name="Meier V. D."/>
            <person name="Meier V D."/>
        </authorList>
    </citation>
    <scope>NUCLEOTIDE SEQUENCE</scope>
    <source>
        <strain evidence="2">HLG_WM_MAG_02</strain>
    </source>
</reference>
<dbReference type="AlphaFoldDB" id="A0A6S6TJG9"/>
<dbReference type="Pfam" id="PF13304">
    <property type="entry name" value="AAA_21"/>
    <property type="match status" value="1"/>
</dbReference>
<gene>
    <name evidence="2" type="ORF">HELGO_WM17189</name>
</gene>
<dbReference type="InterPro" id="IPR003959">
    <property type="entry name" value="ATPase_AAA_core"/>
</dbReference>
<dbReference type="InterPro" id="IPR051396">
    <property type="entry name" value="Bact_Antivir_Def_Nuclease"/>
</dbReference>
<proteinExistence type="predicted"/>
<dbReference type="EMBL" id="CACVAZ010000098">
    <property type="protein sequence ID" value="CAA6815165.1"/>
    <property type="molecule type" value="Genomic_DNA"/>
</dbReference>
<dbReference type="PANTHER" id="PTHR43581:SF4">
    <property type="entry name" value="ATP_GTP PHOSPHATASE"/>
    <property type="match status" value="1"/>
</dbReference>
<dbReference type="SUPFAM" id="SSF52540">
    <property type="entry name" value="P-loop containing nucleoside triphosphate hydrolases"/>
    <property type="match status" value="1"/>
</dbReference>
<dbReference type="GO" id="GO:0005524">
    <property type="term" value="F:ATP binding"/>
    <property type="evidence" value="ECO:0007669"/>
    <property type="project" value="InterPro"/>
</dbReference>
<dbReference type="GO" id="GO:0016887">
    <property type="term" value="F:ATP hydrolysis activity"/>
    <property type="evidence" value="ECO:0007669"/>
    <property type="project" value="InterPro"/>
</dbReference>
<evidence type="ECO:0000259" key="1">
    <source>
        <dbReference type="Pfam" id="PF13304"/>
    </source>
</evidence>
<evidence type="ECO:0000313" key="2">
    <source>
        <dbReference type="EMBL" id="CAA6815165.1"/>
    </source>
</evidence>
<organism evidence="2">
    <name type="scientific">uncultured Sulfurovum sp</name>
    <dbReference type="NCBI Taxonomy" id="269237"/>
    <lineage>
        <taxon>Bacteria</taxon>
        <taxon>Pseudomonadati</taxon>
        <taxon>Campylobacterota</taxon>
        <taxon>Epsilonproteobacteria</taxon>
        <taxon>Campylobacterales</taxon>
        <taxon>Sulfurovaceae</taxon>
        <taxon>Sulfurovum</taxon>
        <taxon>environmental samples</taxon>
    </lineage>
</organism>
<dbReference type="Gene3D" id="3.40.50.300">
    <property type="entry name" value="P-loop containing nucleotide triphosphate hydrolases"/>
    <property type="match status" value="2"/>
</dbReference>
<dbReference type="InterPro" id="IPR027417">
    <property type="entry name" value="P-loop_NTPase"/>
</dbReference>
<name>A0A6S6TJG9_9BACT</name>
<feature type="domain" description="ATPase AAA-type core" evidence="1">
    <location>
        <begin position="124"/>
        <end position="235"/>
    </location>
</feature>